<protein>
    <submittedName>
        <fullName evidence="1">Uncharacterized protein</fullName>
    </submittedName>
</protein>
<name>A0A2Z7B7P8_9LAMI</name>
<organism evidence="1 2">
    <name type="scientific">Dorcoceras hygrometricum</name>
    <dbReference type="NCBI Taxonomy" id="472368"/>
    <lineage>
        <taxon>Eukaryota</taxon>
        <taxon>Viridiplantae</taxon>
        <taxon>Streptophyta</taxon>
        <taxon>Embryophyta</taxon>
        <taxon>Tracheophyta</taxon>
        <taxon>Spermatophyta</taxon>
        <taxon>Magnoliopsida</taxon>
        <taxon>eudicotyledons</taxon>
        <taxon>Gunneridae</taxon>
        <taxon>Pentapetalae</taxon>
        <taxon>asterids</taxon>
        <taxon>lamiids</taxon>
        <taxon>Lamiales</taxon>
        <taxon>Gesneriaceae</taxon>
        <taxon>Didymocarpoideae</taxon>
        <taxon>Trichosporeae</taxon>
        <taxon>Loxocarpinae</taxon>
        <taxon>Dorcoceras</taxon>
    </lineage>
</organism>
<sequence length="96" mass="10782">MVVYTGNRVENNCPTHGDGFTQDDPQQIFDSGPQANLDAVKLKENDFGIYKRAFYEKIDALESNVTSSQTVLGTSLVRQFIEHQLQIASDLDFVKL</sequence>
<dbReference type="Proteomes" id="UP000250235">
    <property type="component" value="Unassembled WGS sequence"/>
</dbReference>
<reference evidence="1 2" key="1">
    <citation type="journal article" date="2015" name="Proc. Natl. Acad. Sci. U.S.A.">
        <title>The resurrection genome of Boea hygrometrica: A blueprint for survival of dehydration.</title>
        <authorList>
            <person name="Xiao L."/>
            <person name="Yang G."/>
            <person name="Zhang L."/>
            <person name="Yang X."/>
            <person name="Zhao S."/>
            <person name="Ji Z."/>
            <person name="Zhou Q."/>
            <person name="Hu M."/>
            <person name="Wang Y."/>
            <person name="Chen M."/>
            <person name="Xu Y."/>
            <person name="Jin H."/>
            <person name="Xiao X."/>
            <person name="Hu G."/>
            <person name="Bao F."/>
            <person name="Hu Y."/>
            <person name="Wan P."/>
            <person name="Li L."/>
            <person name="Deng X."/>
            <person name="Kuang T."/>
            <person name="Xiang C."/>
            <person name="Zhu J.K."/>
            <person name="Oliver M.J."/>
            <person name="He Y."/>
        </authorList>
    </citation>
    <scope>NUCLEOTIDE SEQUENCE [LARGE SCALE GENOMIC DNA]</scope>
    <source>
        <strain evidence="2">cv. XS01</strain>
    </source>
</reference>
<gene>
    <name evidence="1" type="ORF">F511_32990</name>
</gene>
<evidence type="ECO:0000313" key="2">
    <source>
        <dbReference type="Proteomes" id="UP000250235"/>
    </source>
</evidence>
<accession>A0A2Z7B7P8</accession>
<dbReference type="EMBL" id="KV010305">
    <property type="protein sequence ID" value="KZV27765.1"/>
    <property type="molecule type" value="Genomic_DNA"/>
</dbReference>
<keyword evidence="2" id="KW-1185">Reference proteome</keyword>
<dbReference type="AlphaFoldDB" id="A0A2Z7B7P8"/>
<proteinExistence type="predicted"/>
<evidence type="ECO:0000313" key="1">
    <source>
        <dbReference type="EMBL" id="KZV27765.1"/>
    </source>
</evidence>